<dbReference type="PROSITE" id="PS50097">
    <property type="entry name" value="BTB"/>
    <property type="match status" value="1"/>
</dbReference>
<reference evidence="5" key="2">
    <citation type="submission" date="2025-09" db="UniProtKB">
        <authorList>
            <consortium name="Ensembl"/>
        </authorList>
    </citation>
    <scope>IDENTIFICATION</scope>
</reference>
<evidence type="ECO:0000256" key="1">
    <source>
        <dbReference type="ARBA" id="ARBA00022441"/>
    </source>
</evidence>
<dbReference type="InterPro" id="IPR011333">
    <property type="entry name" value="SKP1/BTB/POZ_sf"/>
</dbReference>
<dbReference type="InterPro" id="IPR015915">
    <property type="entry name" value="Kelch-typ_b-propeller"/>
</dbReference>
<evidence type="ECO:0000256" key="3">
    <source>
        <dbReference type="SAM" id="MobiDB-lite"/>
    </source>
</evidence>
<keyword evidence="1" id="KW-0880">Kelch repeat</keyword>
<evidence type="ECO:0000313" key="5">
    <source>
        <dbReference type="Ensembl" id="ENSEBUP00000019920.1"/>
    </source>
</evidence>
<dbReference type="Ensembl" id="ENSEBUT00000020496.1">
    <property type="protein sequence ID" value="ENSEBUP00000019920.1"/>
    <property type="gene ID" value="ENSEBUG00000012372.1"/>
</dbReference>
<dbReference type="InterPro" id="IPR000210">
    <property type="entry name" value="BTB/POZ_dom"/>
</dbReference>
<dbReference type="Proteomes" id="UP000694388">
    <property type="component" value="Unplaced"/>
</dbReference>
<evidence type="ECO:0000313" key="6">
    <source>
        <dbReference type="Proteomes" id="UP000694388"/>
    </source>
</evidence>
<dbReference type="PANTHER" id="PTHR24412:SF480">
    <property type="entry name" value="KELCH-LIKE PROTEIN 8"/>
    <property type="match status" value="1"/>
</dbReference>
<organism evidence="5 6">
    <name type="scientific">Eptatretus burgeri</name>
    <name type="common">Inshore hagfish</name>
    <dbReference type="NCBI Taxonomy" id="7764"/>
    <lineage>
        <taxon>Eukaryota</taxon>
        <taxon>Metazoa</taxon>
        <taxon>Chordata</taxon>
        <taxon>Craniata</taxon>
        <taxon>Vertebrata</taxon>
        <taxon>Cyclostomata</taxon>
        <taxon>Myxini</taxon>
        <taxon>Myxiniformes</taxon>
        <taxon>Myxinidae</taxon>
        <taxon>Eptatretinae</taxon>
        <taxon>Eptatretus</taxon>
    </lineage>
</organism>
<dbReference type="SUPFAM" id="SSF50965">
    <property type="entry name" value="Galactose oxidase, central domain"/>
    <property type="match status" value="1"/>
</dbReference>
<dbReference type="SMART" id="SM00612">
    <property type="entry name" value="Kelch"/>
    <property type="match status" value="6"/>
</dbReference>
<keyword evidence="2" id="KW-0677">Repeat</keyword>
<reference evidence="5" key="1">
    <citation type="submission" date="2025-08" db="UniProtKB">
        <authorList>
            <consortium name="Ensembl"/>
        </authorList>
    </citation>
    <scope>IDENTIFICATION</scope>
</reference>
<dbReference type="PANTHER" id="PTHR24412">
    <property type="entry name" value="KELCH PROTEIN"/>
    <property type="match status" value="1"/>
</dbReference>
<accession>A0A8C4QU76</accession>
<dbReference type="GeneTree" id="ENSGT00940000157583"/>
<dbReference type="InterPro" id="IPR006652">
    <property type="entry name" value="Kelch_1"/>
</dbReference>
<sequence>MTEHNVAPSDTKPDVKQQELGQTSLSRLSLGDDGAYELVVPNGWHKDVMYSMHNFFKKGQFCDITVKVGSKEIHCHRLVLSASIPYFHNMFLADMVETRQGEVHIQDALIEDTALESIVSFAYSGRLCITPSSVQSLLYAACILRVDSIVRTCSEFMLSKLEPGNCLGVHAFAEAHHLQGLIKAADKFACEHFSAISMLHEFLETSPVHLVALLSSSDLCVSNEVEVYEGAMRWLHHNPQHHNDWLTAIMEQVRWPLLPLKYLMQAPFSEELLRGQMRCRDLLDEAKNYHLLLQHHQSMTGFEYSIRTTPRKSAAGALCCVGGRGTLGDPFRSVECYDPLRNRWFLATEMNSRRRHVGVISVGGKVYAVGGHDGNEHLTSMEVFDPEFNKWVFKASMENRRRGIALATLATGPIYAIGGLDDSTCYSMVERYDIAADDWSTVFPMNVHRGGVGAAALWSHIYAVGGNDGQKTLSSVEQYDPLLDKWTFVREMKKNRAGAGVTVLNGCLYAIGGFDDHFPLNSVERYDARSNEWMDVEALSIPRGGVAVASLMGRIVAVGGHNGRSYLQTAEAFEPRANRWEPLGTIAECRAGAGLTLCCCSVDKIHELSPASGGVVECM</sequence>
<protein>
    <submittedName>
        <fullName evidence="5">Kelch-like family member 8</fullName>
    </submittedName>
</protein>
<evidence type="ECO:0000259" key="4">
    <source>
        <dbReference type="PROSITE" id="PS50097"/>
    </source>
</evidence>
<dbReference type="Pfam" id="PF07707">
    <property type="entry name" value="BACK"/>
    <property type="match status" value="1"/>
</dbReference>
<dbReference type="Pfam" id="PF00651">
    <property type="entry name" value="BTB"/>
    <property type="match status" value="1"/>
</dbReference>
<dbReference type="Gene3D" id="1.25.40.420">
    <property type="match status" value="1"/>
</dbReference>
<feature type="domain" description="BTB" evidence="4">
    <location>
        <begin position="62"/>
        <end position="131"/>
    </location>
</feature>
<evidence type="ECO:0000256" key="2">
    <source>
        <dbReference type="ARBA" id="ARBA00022737"/>
    </source>
</evidence>
<dbReference type="SMART" id="SM00225">
    <property type="entry name" value="BTB"/>
    <property type="match status" value="1"/>
</dbReference>
<keyword evidence="6" id="KW-1185">Reference proteome</keyword>
<dbReference type="Gene3D" id="3.30.710.10">
    <property type="entry name" value="Potassium Channel Kv1.1, Chain A"/>
    <property type="match status" value="1"/>
</dbReference>
<dbReference type="SUPFAM" id="SSF54695">
    <property type="entry name" value="POZ domain"/>
    <property type="match status" value="1"/>
</dbReference>
<dbReference type="AlphaFoldDB" id="A0A8C4QU76"/>
<dbReference type="InterPro" id="IPR011043">
    <property type="entry name" value="Gal_Oxase/kelch_b-propeller"/>
</dbReference>
<feature type="region of interest" description="Disordered" evidence="3">
    <location>
        <begin position="1"/>
        <end position="20"/>
    </location>
</feature>
<dbReference type="InterPro" id="IPR011705">
    <property type="entry name" value="BACK"/>
</dbReference>
<dbReference type="Pfam" id="PF01344">
    <property type="entry name" value="Kelch_1"/>
    <property type="match status" value="6"/>
</dbReference>
<dbReference type="FunFam" id="1.25.40.420:FF:000001">
    <property type="entry name" value="Kelch-like family member 12"/>
    <property type="match status" value="1"/>
</dbReference>
<name>A0A8C4QU76_EPTBU</name>
<dbReference type="SMART" id="SM00875">
    <property type="entry name" value="BACK"/>
    <property type="match status" value="1"/>
</dbReference>
<proteinExistence type="predicted"/>
<dbReference type="Gene3D" id="2.120.10.80">
    <property type="entry name" value="Kelch-type beta propeller"/>
    <property type="match status" value="1"/>
</dbReference>